<keyword evidence="2" id="KW-1185">Reference proteome</keyword>
<reference evidence="1 2" key="1">
    <citation type="journal article" date="2013" name="PLoS Genet.">
        <title>Comparative genome structure, secondary metabolite, and effector coding capacity across Cochliobolus pathogens.</title>
        <authorList>
            <person name="Condon B.J."/>
            <person name="Leng Y."/>
            <person name="Wu D."/>
            <person name="Bushley K.E."/>
            <person name="Ohm R.A."/>
            <person name="Otillar R."/>
            <person name="Martin J."/>
            <person name="Schackwitz W."/>
            <person name="Grimwood J."/>
            <person name="MohdZainudin N."/>
            <person name="Xue C."/>
            <person name="Wang R."/>
            <person name="Manning V.A."/>
            <person name="Dhillon B."/>
            <person name="Tu Z.J."/>
            <person name="Steffenson B.J."/>
            <person name="Salamov A."/>
            <person name="Sun H."/>
            <person name="Lowry S."/>
            <person name="LaButti K."/>
            <person name="Han J."/>
            <person name="Copeland A."/>
            <person name="Lindquist E."/>
            <person name="Barry K."/>
            <person name="Schmutz J."/>
            <person name="Baker S.E."/>
            <person name="Ciuffetti L.M."/>
            <person name="Grigoriev I.V."/>
            <person name="Zhong S."/>
            <person name="Turgeon B.G."/>
        </authorList>
    </citation>
    <scope>NUCLEOTIDE SEQUENCE [LARGE SCALE GENOMIC DNA]</scope>
    <source>
        <strain evidence="1 2">FI3</strain>
    </source>
</reference>
<dbReference type="GeneID" id="26257824"/>
<evidence type="ECO:0000313" key="1">
    <source>
        <dbReference type="EMBL" id="EUN20637.1"/>
    </source>
</evidence>
<dbReference type="EMBL" id="KI968921">
    <property type="protein sequence ID" value="EUN20637.1"/>
    <property type="molecule type" value="Genomic_DNA"/>
</dbReference>
<dbReference type="HOGENOM" id="CLU_2873715_0_0_1"/>
<evidence type="ECO:0000313" key="2">
    <source>
        <dbReference type="Proteomes" id="UP000054337"/>
    </source>
</evidence>
<protein>
    <submittedName>
        <fullName evidence="1">Uncharacterized protein</fullName>
    </submittedName>
</protein>
<feature type="non-terminal residue" evidence="1">
    <location>
        <position position="1"/>
    </location>
</feature>
<dbReference type="Proteomes" id="UP000054337">
    <property type="component" value="Unassembled WGS sequence"/>
</dbReference>
<dbReference type="RefSeq" id="XP_014550211.1">
    <property type="nucleotide sequence ID" value="XM_014694725.1"/>
</dbReference>
<sequence>LRKIPGPFAGRLTELWRVTKYLKGNWYNDILELHRKYRLIVRVAPNEVAFMDKAGFTKIYGHSS</sequence>
<gene>
    <name evidence="1" type="ORF">COCVIDRAFT_74918</name>
</gene>
<feature type="non-terminal residue" evidence="1">
    <location>
        <position position="64"/>
    </location>
</feature>
<dbReference type="AlphaFoldDB" id="W7E989"/>
<proteinExistence type="predicted"/>
<organism evidence="1 2">
    <name type="scientific">Bipolaris victoriae (strain FI3)</name>
    <name type="common">Victoria blight of oats agent</name>
    <name type="synonym">Cochliobolus victoriae</name>
    <dbReference type="NCBI Taxonomy" id="930091"/>
    <lineage>
        <taxon>Eukaryota</taxon>
        <taxon>Fungi</taxon>
        <taxon>Dikarya</taxon>
        <taxon>Ascomycota</taxon>
        <taxon>Pezizomycotina</taxon>
        <taxon>Dothideomycetes</taxon>
        <taxon>Pleosporomycetidae</taxon>
        <taxon>Pleosporales</taxon>
        <taxon>Pleosporineae</taxon>
        <taxon>Pleosporaceae</taxon>
        <taxon>Bipolaris</taxon>
    </lineage>
</organism>
<name>W7E989_BIPV3</name>
<accession>W7E989</accession>